<sequence length="137" mass="15104">MTPQVTLQDALIFAMVMTSAVDNAMDDRELERIGNLVSSTPVFEGFDKSTVLDVARRCGAMLAGPEGLDITLETIRDALPERLYDTAYALAVEVAAVDHTVLPEEIRLLQLLRDRLGLDKLTCAAIERSAIARYRKP</sequence>
<dbReference type="GeneID" id="60681520"/>
<evidence type="ECO:0000313" key="8">
    <source>
        <dbReference type="Proteomes" id="UP000477951"/>
    </source>
</evidence>
<dbReference type="Proteomes" id="UP000477951">
    <property type="component" value="Unassembled WGS sequence"/>
</dbReference>
<name>A0A109CXX1_AGRVI</name>
<reference evidence="5 6" key="2">
    <citation type="submission" date="2019-11" db="EMBL/GenBank/DDBJ databases">
        <title>Whole-genome sequencing of Allorhizobium vitis.</title>
        <authorList>
            <person name="Gan H.M."/>
            <person name="Savka M.A."/>
        </authorList>
    </citation>
    <scope>NUCLEOTIDE SEQUENCE [LARGE SCALE GENOMIC DNA]</scope>
    <source>
        <strain evidence="3 6">RF2/1</strain>
        <strain evidence="2 5">T1/7</strain>
    </source>
</reference>
<dbReference type="Gene3D" id="1.10.3680.10">
    <property type="entry name" value="TerB-like"/>
    <property type="match status" value="1"/>
</dbReference>
<evidence type="ECO:0000313" key="4">
    <source>
        <dbReference type="EMBL" id="MUZ74962.1"/>
    </source>
</evidence>
<dbReference type="Proteomes" id="UP000179536">
    <property type="component" value="Unassembled WGS sequence"/>
</dbReference>
<evidence type="ECO:0000313" key="2">
    <source>
        <dbReference type="EMBL" id="MUO40766.1"/>
    </source>
</evidence>
<keyword evidence="5" id="KW-1185">Reference proteome</keyword>
<dbReference type="OrthoDB" id="8448017at2"/>
<accession>A0A109CXX1</accession>
<reference evidence="1 7" key="1">
    <citation type="submission" date="2018-08" db="EMBL/GenBank/DDBJ databases">
        <title>Genome sequencing of Agrobacterium vitis strain ICMP 10754.</title>
        <authorList>
            <person name="Visnovsky S.B."/>
            <person name="Pitman A.R."/>
        </authorList>
    </citation>
    <scope>NUCLEOTIDE SEQUENCE [LARGE SCALE GENOMIC DNA]</scope>
    <source>
        <strain evidence="1 7">ICMP 10754</strain>
    </source>
</reference>
<organism evidence="4 8">
    <name type="scientific">Agrobacterium vitis</name>
    <name type="common">Rhizobium vitis</name>
    <dbReference type="NCBI Taxonomy" id="373"/>
    <lineage>
        <taxon>Bacteria</taxon>
        <taxon>Pseudomonadati</taxon>
        <taxon>Pseudomonadota</taxon>
        <taxon>Alphaproteobacteria</taxon>
        <taxon>Hyphomicrobiales</taxon>
        <taxon>Rhizobiaceae</taxon>
        <taxon>Rhizobium/Agrobacterium group</taxon>
        <taxon>Agrobacterium</taxon>
    </lineage>
</organism>
<evidence type="ECO:0000313" key="3">
    <source>
        <dbReference type="EMBL" id="MUP12694.1"/>
    </source>
</evidence>
<dbReference type="EMBL" id="QUSG01000021">
    <property type="protein sequence ID" value="KAA3521839.1"/>
    <property type="molecule type" value="Genomic_DNA"/>
</dbReference>
<dbReference type="InterPro" id="IPR029024">
    <property type="entry name" value="TerB-like"/>
</dbReference>
<dbReference type="EMBL" id="MBFA02000020">
    <property type="protein sequence ID" value="MUP12694.1"/>
    <property type="molecule type" value="Genomic_DNA"/>
</dbReference>
<evidence type="ECO:0000313" key="7">
    <source>
        <dbReference type="Proteomes" id="UP000436911"/>
    </source>
</evidence>
<dbReference type="EMBL" id="MBFE02000002">
    <property type="protein sequence ID" value="MUO40766.1"/>
    <property type="molecule type" value="Genomic_DNA"/>
</dbReference>
<comment type="caution">
    <text evidence="4">The sequence shown here is derived from an EMBL/GenBank/DDBJ whole genome shotgun (WGS) entry which is preliminary data.</text>
</comment>
<dbReference type="CDD" id="cd07176">
    <property type="entry name" value="terB"/>
    <property type="match status" value="1"/>
</dbReference>
<dbReference type="Proteomes" id="UP000436911">
    <property type="component" value="Unassembled WGS sequence"/>
</dbReference>
<dbReference type="OMA" id="LIYVMVM"/>
<protein>
    <submittedName>
        <fullName evidence="4">Tellurite resistance protein TerB</fullName>
    </submittedName>
</protein>
<evidence type="ECO:0000313" key="5">
    <source>
        <dbReference type="Proteomes" id="UP000179454"/>
    </source>
</evidence>
<dbReference type="AlphaFoldDB" id="A0A109CXX1"/>
<dbReference type="EMBL" id="WPHR01000021">
    <property type="protein sequence ID" value="MUZ74962.1"/>
    <property type="molecule type" value="Genomic_DNA"/>
</dbReference>
<dbReference type="SUPFAM" id="SSF158682">
    <property type="entry name" value="TerB-like"/>
    <property type="match status" value="1"/>
</dbReference>
<gene>
    <name evidence="3" type="ORF">BBK91_022790</name>
    <name evidence="2" type="ORF">BBL17_002985</name>
    <name evidence="1" type="ORF">DXT89_22975</name>
    <name evidence="4" type="ORF">GOZ90_19925</name>
</gene>
<evidence type="ECO:0000313" key="6">
    <source>
        <dbReference type="Proteomes" id="UP000179536"/>
    </source>
</evidence>
<reference evidence="4 8" key="3">
    <citation type="submission" date="2019-12" db="EMBL/GenBank/DDBJ databases">
        <title>Whole-genome sequencing of Allorhizobium vitis.</title>
        <authorList>
            <person name="Gan H.M."/>
            <person name="Szegedi E."/>
            <person name="Burr T."/>
            <person name="Savka M.A."/>
        </authorList>
    </citation>
    <scope>NUCLEOTIDE SEQUENCE [LARGE SCALE GENOMIC DNA]</scope>
    <source>
        <strain evidence="4 8">CG516</strain>
    </source>
</reference>
<evidence type="ECO:0000313" key="1">
    <source>
        <dbReference type="EMBL" id="KAA3521839.1"/>
    </source>
</evidence>
<proteinExistence type="predicted"/>
<dbReference type="Proteomes" id="UP000179454">
    <property type="component" value="Unassembled WGS sequence"/>
</dbReference>
<dbReference type="RefSeq" id="WP_015914840.1">
    <property type="nucleotide sequence ID" value="NZ_AP023268.1"/>
</dbReference>